<dbReference type="Pfam" id="PF00501">
    <property type="entry name" value="AMP-binding"/>
    <property type="match status" value="1"/>
</dbReference>
<dbReference type="EMBL" id="BAABCA010000005">
    <property type="protein sequence ID" value="GAA4237225.1"/>
    <property type="molecule type" value="Genomic_DNA"/>
</dbReference>
<feature type="domain" description="AMP-binding enzyme C-terminal" evidence="3">
    <location>
        <begin position="663"/>
        <end position="736"/>
    </location>
</feature>
<dbReference type="Pfam" id="PF00668">
    <property type="entry name" value="Condensation"/>
    <property type="match status" value="1"/>
</dbReference>
<reference evidence="5" key="1">
    <citation type="journal article" date="2019" name="Int. J. Syst. Evol. Microbiol.">
        <title>The Global Catalogue of Microorganisms (GCM) 10K type strain sequencing project: providing services to taxonomists for standard genome sequencing and annotation.</title>
        <authorList>
            <consortium name="The Broad Institute Genomics Platform"/>
            <consortium name="The Broad Institute Genome Sequencing Center for Infectious Disease"/>
            <person name="Wu L."/>
            <person name="Ma J."/>
        </authorList>
    </citation>
    <scope>NUCLEOTIDE SEQUENCE [LARGE SCALE GENOMIC DNA]</scope>
    <source>
        <strain evidence="5">JCM 17630</strain>
    </source>
</reference>
<dbReference type="Gene3D" id="3.30.300.30">
    <property type="match status" value="1"/>
</dbReference>
<dbReference type="InterPro" id="IPR025110">
    <property type="entry name" value="AMP-bd_C"/>
</dbReference>
<organism evidence="4 5">
    <name type="scientific">Postechiella marina</name>
    <dbReference type="NCBI Taxonomy" id="943941"/>
    <lineage>
        <taxon>Bacteria</taxon>
        <taxon>Pseudomonadati</taxon>
        <taxon>Bacteroidota</taxon>
        <taxon>Flavobacteriia</taxon>
        <taxon>Flavobacteriales</taxon>
        <taxon>Flavobacteriaceae</taxon>
        <taxon>Postechiella</taxon>
    </lineage>
</organism>
<dbReference type="NCBIfam" id="TIGR01733">
    <property type="entry name" value="AA-adenyl-dom"/>
    <property type="match status" value="1"/>
</dbReference>
<feature type="domain" description="AMP-dependent synthetase/ligase" evidence="1">
    <location>
        <begin position="249"/>
        <end position="603"/>
    </location>
</feature>
<dbReference type="InterPro" id="IPR010071">
    <property type="entry name" value="AA_adenyl_dom"/>
</dbReference>
<evidence type="ECO:0000313" key="5">
    <source>
        <dbReference type="Proteomes" id="UP001501496"/>
    </source>
</evidence>
<dbReference type="InterPro" id="IPR000873">
    <property type="entry name" value="AMP-dep_synth/lig_dom"/>
</dbReference>
<dbReference type="CDD" id="cd05930">
    <property type="entry name" value="A_NRPS"/>
    <property type="match status" value="1"/>
</dbReference>
<dbReference type="InterPro" id="IPR020845">
    <property type="entry name" value="AMP-binding_CS"/>
</dbReference>
<dbReference type="Pfam" id="PF13193">
    <property type="entry name" value="AMP-binding_C"/>
    <property type="match status" value="1"/>
</dbReference>
<dbReference type="RefSeq" id="WP_344788445.1">
    <property type="nucleotide sequence ID" value="NZ_BAABCA010000005.1"/>
</dbReference>
<dbReference type="PROSITE" id="PS00455">
    <property type="entry name" value="AMP_BINDING"/>
    <property type="match status" value="1"/>
</dbReference>
<evidence type="ECO:0000259" key="1">
    <source>
        <dbReference type="Pfam" id="PF00501"/>
    </source>
</evidence>
<dbReference type="SUPFAM" id="SSF52777">
    <property type="entry name" value="CoA-dependent acyltransferases"/>
    <property type="match status" value="1"/>
</dbReference>
<dbReference type="InterPro" id="IPR045851">
    <property type="entry name" value="AMP-bd_C_sf"/>
</dbReference>
<feature type="domain" description="Condensation" evidence="2">
    <location>
        <begin position="3"/>
        <end position="228"/>
    </location>
</feature>
<sequence>MTEFWTKKLSNSVFTQIPRWSENANQQKKVESYTISLSEELSQNIIALSKKLKAPISSILLSSHCKVLSVVSGNIDIITGLKIGVNKENTLPLRVQCDNGSWNKLINNIISEEKAINPFLQYTLNNLKAELNIVENLFETYFLYKDHNESIDTSTVNLDEDISFGAYFSNTLNKTIQLNILYNVNEFSREQIETISEYYCNTLKLMAKDETKSHTSQSILPIREQHTLLELFNNKKVDYPTEKTFVDVFEDQVKQYPDKIAIQFEDTQWTYNELNNYANTLAKHLIDNKLNIEESVIVIMERDQIWVATVLGILKAGGVYVPVRPDWPKTRKSTIINKTDAKFVIHDTKSLDEIEIVVKENNFNSQLINGSLFFKNSKNEANPSRKSGPDNLAYIIFTSGSTGEPKGAMIEHKGMLNHLFSKVNDLEMTDIDIVAQNSSQSFDISVWQLISGLMVGAKTVIYSDALILDMHQFLNQVKEDRITILELVPSYMKILLQLCKHNRSFFETIKYLMVTGEPLKIGLVTSWFNLFKKIPLVNAYGPTEASDDITHHFMYETPKGSMVPVGTTIQNLNVYVVDAFDQLAPIGTKGNVVVSGVGVGRGYIGDPEKTNAVFTHDHLKPKENLKLYKTGDIGSWTHEGILHLFGREDNQIKLNGYRIDLGEIEQSLSKQKGVTGNAVLLKGKSLHAFLVFDSDIENNQNLIDQCKAGLQKDLPHYMIPRKFHVLEDLPLTQNGKIDRNALQKL</sequence>
<evidence type="ECO:0000259" key="2">
    <source>
        <dbReference type="Pfam" id="PF00668"/>
    </source>
</evidence>
<proteinExistence type="predicted"/>
<name>A0ABP8CBR1_9FLAO</name>
<dbReference type="InterPro" id="IPR001242">
    <property type="entry name" value="Condensation_dom"/>
</dbReference>
<evidence type="ECO:0008006" key="6">
    <source>
        <dbReference type="Google" id="ProtNLM"/>
    </source>
</evidence>
<dbReference type="PANTHER" id="PTHR45527">
    <property type="entry name" value="NONRIBOSOMAL PEPTIDE SYNTHETASE"/>
    <property type="match status" value="1"/>
</dbReference>
<dbReference type="SUPFAM" id="SSF56801">
    <property type="entry name" value="Acetyl-CoA synthetase-like"/>
    <property type="match status" value="1"/>
</dbReference>
<accession>A0ABP8CBR1</accession>
<dbReference type="Gene3D" id="3.40.50.12780">
    <property type="entry name" value="N-terminal domain of ligase-like"/>
    <property type="match status" value="1"/>
</dbReference>
<dbReference type="InterPro" id="IPR042099">
    <property type="entry name" value="ANL_N_sf"/>
</dbReference>
<keyword evidence="5" id="KW-1185">Reference proteome</keyword>
<dbReference type="Gene3D" id="3.30.559.30">
    <property type="entry name" value="Nonribosomal peptide synthetase, condensation domain"/>
    <property type="match status" value="1"/>
</dbReference>
<evidence type="ECO:0000259" key="3">
    <source>
        <dbReference type="Pfam" id="PF13193"/>
    </source>
</evidence>
<evidence type="ECO:0000313" key="4">
    <source>
        <dbReference type="EMBL" id="GAA4237225.1"/>
    </source>
</evidence>
<dbReference type="Proteomes" id="UP001501496">
    <property type="component" value="Unassembled WGS sequence"/>
</dbReference>
<comment type="caution">
    <text evidence="4">The sequence shown here is derived from an EMBL/GenBank/DDBJ whole genome shotgun (WGS) entry which is preliminary data.</text>
</comment>
<protein>
    <recommendedName>
        <fullName evidence="6">Amino acid adenylation domain-containing protein</fullName>
    </recommendedName>
</protein>
<gene>
    <name evidence="4" type="ORF">GCM10022291_23460</name>
</gene>
<dbReference type="PANTHER" id="PTHR45527:SF1">
    <property type="entry name" value="FATTY ACID SYNTHASE"/>
    <property type="match status" value="1"/>
</dbReference>